<keyword evidence="2" id="KW-0812">Transmembrane</keyword>
<dbReference type="EMBL" id="CAJGYO010000008">
    <property type="protein sequence ID" value="CAD6251774.1"/>
    <property type="molecule type" value="Genomic_DNA"/>
</dbReference>
<feature type="compositionally biased region" description="Gly residues" evidence="1">
    <location>
        <begin position="196"/>
        <end position="211"/>
    </location>
</feature>
<accession>A0A811PYP6</accession>
<feature type="region of interest" description="Disordered" evidence="1">
    <location>
        <begin position="1"/>
        <end position="34"/>
    </location>
</feature>
<feature type="region of interest" description="Disordered" evidence="1">
    <location>
        <begin position="120"/>
        <end position="215"/>
    </location>
</feature>
<proteinExistence type="predicted"/>
<reference evidence="3" key="1">
    <citation type="submission" date="2020-10" db="EMBL/GenBank/DDBJ databases">
        <authorList>
            <person name="Han B."/>
            <person name="Lu T."/>
            <person name="Zhao Q."/>
            <person name="Huang X."/>
            <person name="Zhao Y."/>
        </authorList>
    </citation>
    <scope>NUCLEOTIDE SEQUENCE</scope>
</reference>
<name>A0A811PYP6_9POAL</name>
<feature type="transmembrane region" description="Helical" evidence="2">
    <location>
        <begin position="291"/>
        <end position="312"/>
    </location>
</feature>
<protein>
    <submittedName>
        <fullName evidence="3">Uncharacterized protein</fullName>
    </submittedName>
</protein>
<feature type="compositionally biased region" description="Low complexity" evidence="1">
    <location>
        <begin position="19"/>
        <end position="33"/>
    </location>
</feature>
<evidence type="ECO:0000313" key="3">
    <source>
        <dbReference type="EMBL" id="CAD6251774.1"/>
    </source>
</evidence>
<evidence type="ECO:0000313" key="4">
    <source>
        <dbReference type="Proteomes" id="UP000604825"/>
    </source>
</evidence>
<gene>
    <name evidence="3" type="ORF">NCGR_LOCUS35511</name>
</gene>
<keyword evidence="2" id="KW-0472">Membrane</keyword>
<evidence type="ECO:0000256" key="2">
    <source>
        <dbReference type="SAM" id="Phobius"/>
    </source>
</evidence>
<keyword evidence="2" id="KW-1133">Transmembrane helix</keyword>
<dbReference type="AlphaFoldDB" id="A0A811PYP6"/>
<sequence>MAVMRRPSMRAAALSSQGRSTAAMESRSRSTAAMRRRKYTTTWSAFAARFGTVVDMIPETPPGREVERGSETAVADAGKAAAAVTSGRPAVIVVCGDAVVVHSCVLLRFQLIKLGIEPSGVGGGDEESASNRTCSGTFCEQPEGGEEKGALLTGETAMRPGGQQKSETGRRDRNTRVGGGLLWTLPPRCNSNPGFERGGTGGGGDLAGQAGGEDNDEVLRMDGWGRLIEMGWKTTRRVEDAVSRGHWPREGARTNLERRTCTDTITNANVENFVQKMLVAALATGMGTYRLLCWPVLLASLSLCLLFCIIINDNLVDSFCIAVLEWLRET</sequence>
<organism evidence="3 4">
    <name type="scientific">Miscanthus lutarioriparius</name>
    <dbReference type="NCBI Taxonomy" id="422564"/>
    <lineage>
        <taxon>Eukaryota</taxon>
        <taxon>Viridiplantae</taxon>
        <taxon>Streptophyta</taxon>
        <taxon>Embryophyta</taxon>
        <taxon>Tracheophyta</taxon>
        <taxon>Spermatophyta</taxon>
        <taxon>Magnoliopsida</taxon>
        <taxon>Liliopsida</taxon>
        <taxon>Poales</taxon>
        <taxon>Poaceae</taxon>
        <taxon>PACMAD clade</taxon>
        <taxon>Panicoideae</taxon>
        <taxon>Andropogonodae</taxon>
        <taxon>Andropogoneae</taxon>
        <taxon>Saccharinae</taxon>
        <taxon>Miscanthus</taxon>
    </lineage>
</organism>
<evidence type="ECO:0000256" key="1">
    <source>
        <dbReference type="SAM" id="MobiDB-lite"/>
    </source>
</evidence>
<dbReference type="Proteomes" id="UP000604825">
    <property type="component" value="Unassembled WGS sequence"/>
</dbReference>
<keyword evidence="4" id="KW-1185">Reference proteome</keyword>
<comment type="caution">
    <text evidence="3">The sequence shown here is derived from an EMBL/GenBank/DDBJ whole genome shotgun (WGS) entry which is preliminary data.</text>
</comment>